<feature type="domain" description="PilZ" evidence="2">
    <location>
        <begin position="25"/>
        <end position="105"/>
    </location>
</feature>
<evidence type="ECO:0000256" key="1">
    <source>
        <dbReference type="SAM" id="MobiDB-lite"/>
    </source>
</evidence>
<feature type="domain" description="PilZ" evidence="2">
    <location>
        <begin position="121"/>
        <end position="190"/>
    </location>
</feature>
<feature type="region of interest" description="Disordered" evidence="1">
    <location>
        <begin position="1"/>
        <end position="24"/>
    </location>
</feature>
<dbReference type="Gene3D" id="2.40.10.220">
    <property type="entry name" value="predicted glycosyltransferase like domains"/>
    <property type="match status" value="1"/>
</dbReference>
<organism evidence="3 4">
    <name type="scientific">Stakelama marina</name>
    <dbReference type="NCBI Taxonomy" id="2826939"/>
    <lineage>
        <taxon>Bacteria</taxon>
        <taxon>Pseudomonadati</taxon>
        <taxon>Pseudomonadota</taxon>
        <taxon>Alphaproteobacteria</taxon>
        <taxon>Sphingomonadales</taxon>
        <taxon>Sphingomonadaceae</taxon>
        <taxon>Stakelama</taxon>
    </lineage>
</organism>
<protein>
    <submittedName>
        <fullName evidence="3">PilZ domain-containing protein</fullName>
    </submittedName>
</protein>
<evidence type="ECO:0000313" key="3">
    <source>
        <dbReference type="EMBL" id="MBR0550954.1"/>
    </source>
</evidence>
<sequence>MLHTEHNQEARSVSQGDAGTEPRDRAARTVTLFLLGRLRTDRGDGICRIRNVSSGGMQIETFSPLKVGQRVEVAARNESPVRGHVAWASGTTAGIKFSAPIDSRSLLRPPVLPLARNVSIRAPRFATRTRAVLTIEGKRHDVRVFDISPGGVRLGTSAALPQGSECHLAIPGLPRCHGTIRWADEDSAGIFFTEKLGFASLAPWLDDQAVRFAEDDSAQ</sequence>
<evidence type="ECO:0000259" key="2">
    <source>
        <dbReference type="Pfam" id="PF07238"/>
    </source>
</evidence>
<dbReference type="InterPro" id="IPR009875">
    <property type="entry name" value="PilZ_domain"/>
</dbReference>
<dbReference type="RefSeq" id="WP_284052247.1">
    <property type="nucleotide sequence ID" value="NZ_JAGRQC010000001.1"/>
</dbReference>
<dbReference type="AlphaFoldDB" id="A0A8T4IAV4"/>
<dbReference type="Pfam" id="PF07238">
    <property type="entry name" value="PilZ"/>
    <property type="match status" value="2"/>
</dbReference>
<dbReference type="GO" id="GO:0035438">
    <property type="term" value="F:cyclic-di-GMP binding"/>
    <property type="evidence" value="ECO:0007669"/>
    <property type="project" value="InterPro"/>
</dbReference>
<reference evidence="3" key="1">
    <citation type="submission" date="2021-04" db="EMBL/GenBank/DDBJ databases">
        <title>Ouciella asimina sp. nov., isolated from the surface seawater in the hydrothermal field of Okinawa Trough.</title>
        <authorList>
            <person name="Shuang W."/>
        </authorList>
    </citation>
    <scope>NUCLEOTIDE SEQUENCE</scope>
    <source>
        <strain evidence="3">LXI357</strain>
    </source>
</reference>
<accession>A0A8T4IAV4</accession>
<dbReference type="SUPFAM" id="SSF141371">
    <property type="entry name" value="PilZ domain-like"/>
    <property type="match status" value="1"/>
</dbReference>
<proteinExistence type="predicted"/>
<comment type="caution">
    <text evidence="3">The sequence shown here is derived from an EMBL/GenBank/DDBJ whole genome shotgun (WGS) entry which is preliminary data.</text>
</comment>
<keyword evidence="4" id="KW-1185">Reference proteome</keyword>
<gene>
    <name evidence="3" type="ORF">J7S20_00370</name>
</gene>
<dbReference type="EMBL" id="JAGRQC010000001">
    <property type="protein sequence ID" value="MBR0550954.1"/>
    <property type="molecule type" value="Genomic_DNA"/>
</dbReference>
<dbReference type="Proteomes" id="UP000676996">
    <property type="component" value="Unassembled WGS sequence"/>
</dbReference>
<name>A0A8T4IAV4_9SPHN</name>
<evidence type="ECO:0000313" key="4">
    <source>
        <dbReference type="Proteomes" id="UP000676996"/>
    </source>
</evidence>